<keyword evidence="1 4" id="KW-0489">Methyltransferase</keyword>
<reference evidence="7" key="2">
    <citation type="journal article" date="2021" name="PeerJ">
        <title>Extensive microbial diversity within the chicken gut microbiome revealed by metagenomics and culture.</title>
        <authorList>
            <person name="Gilroy R."/>
            <person name="Ravi A."/>
            <person name="Getino M."/>
            <person name="Pursley I."/>
            <person name="Horton D.L."/>
            <person name="Alikhan N.F."/>
            <person name="Baker D."/>
            <person name="Gharbi K."/>
            <person name="Hall N."/>
            <person name="Watson M."/>
            <person name="Adriaenssens E.M."/>
            <person name="Foster-Nyarko E."/>
            <person name="Jarju S."/>
            <person name="Secka A."/>
            <person name="Antonio M."/>
            <person name="Oren A."/>
            <person name="Chaudhuri R.R."/>
            <person name="La Ragione R."/>
            <person name="Hildebrand F."/>
            <person name="Pallen M.J."/>
        </authorList>
    </citation>
    <scope>NUCLEOTIDE SEQUENCE</scope>
    <source>
        <strain evidence="7">23406</strain>
    </source>
</reference>
<dbReference type="PANTHER" id="PTHR11061">
    <property type="entry name" value="RNA M5U METHYLTRANSFERASE"/>
    <property type="match status" value="1"/>
</dbReference>
<organism evidence="7 8">
    <name type="scientific">Candidatus Stercoripulliclostridium merdipullorum</name>
    <dbReference type="NCBI Taxonomy" id="2840952"/>
    <lineage>
        <taxon>Bacteria</taxon>
        <taxon>Bacillati</taxon>
        <taxon>Bacillota</taxon>
        <taxon>Clostridia</taxon>
        <taxon>Eubacteriales</taxon>
        <taxon>Candidatus Stercoripulliclostridium</taxon>
    </lineage>
</organism>
<feature type="active site" description="Nucleophile" evidence="4">
    <location>
        <position position="407"/>
    </location>
</feature>
<dbReference type="PROSITE" id="PS01230">
    <property type="entry name" value="TRMA_1"/>
    <property type="match status" value="1"/>
</dbReference>
<dbReference type="Proteomes" id="UP000886891">
    <property type="component" value="Unassembled WGS sequence"/>
</dbReference>
<evidence type="ECO:0000259" key="6">
    <source>
        <dbReference type="PROSITE" id="PS50926"/>
    </source>
</evidence>
<dbReference type="Gene3D" id="3.40.50.150">
    <property type="entry name" value="Vaccinia Virus protein VP39"/>
    <property type="match status" value="1"/>
</dbReference>
<dbReference type="PROSITE" id="PS01231">
    <property type="entry name" value="TRMA_2"/>
    <property type="match status" value="1"/>
</dbReference>
<dbReference type="Gene3D" id="2.40.50.140">
    <property type="entry name" value="Nucleic acid-binding proteins"/>
    <property type="match status" value="1"/>
</dbReference>
<reference evidence="7" key="1">
    <citation type="submission" date="2020-10" db="EMBL/GenBank/DDBJ databases">
        <authorList>
            <person name="Gilroy R."/>
        </authorList>
    </citation>
    <scope>NUCLEOTIDE SEQUENCE</scope>
    <source>
        <strain evidence="7">23406</strain>
    </source>
</reference>
<feature type="binding site" evidence="4">
    <location>
        <position position="280"/>
    </location>
    <ligand>
        <name>S-adenosyl-L-methionine</name>
        <dbReference type="ChEBI" id="CHEBI:59789"/>
    </ligand>
</feature>
<dbReference type="PROSITE" id="PS51687">
    <property type="entry name" value="SAM_MT_RNA_M5U"/>
    <property type="match status" value="1"/>
</dbReference>
<dbReference type="SUPFAM" id="SSF53335">
    <property type="entry name" value="S-adenosyl-L-methionine-dependent methyltransferases"/>
    <property type="match status" value="1"/>
</dbReference>
<dbReference type="PANTHER" id="PTHR11061:SF30">
    <property type="entry name" value="TRNA (URACIL(54)-C(5))-METHYLTRANSFERASE"/>
    <property type="match status" value="1"/>
</dbReference>
<dbReference type="SUPFAM" id="SSF50249">
    <property type="entry name" value="Nucleic acid-binding proteins"/>
    <property type="match status" value="1"/>
</dbReference>
<dbReference type="GO" id="GO:0070475">
    <property type="term" value="P:rRNA base methylation"/>
    <property type="evidence" value="ECO:0007669"/>
    <property type="project" value="TreeGrafter"/>
</dbReference>
<dbReference type="Pfam" id="PF05958">
    <property type="entry name" value="tRNA_U5-meth_tr"/>
    <property type="match status" value="1"/>
</dbReference>
<keyword evidence="2 4" id="KW-0808">Transferase</keyword>
<evidence type="ECO:0000313" key="8">
    <source>
        <dbReference type="Proteomes" id="UP000886891"/>
    </source>
</evidence>
<dbReference type="InterPro" id="IPR010280">
    <property type="entry name" value="U5_MeTrfase_fam"/>
</dbReference>
<feature type="binding site" evidence="4">
    <location>
        <position position="328"/>
    </location>
    <ligand>
        <name>S-adenosyl-L-methionine</name>
        <dbReference type="ChEBI" id="CHEBI:59789"/>
    </ligand>
</feature>
<evidence type="ECO:0000256" key="3">
    <source>
        <dbReference type="ARBA" id="ARBA00022691"/>
    </source>
</evidence>
<protein>
    <submittedName>
        <fullName evidence="7">23S rRNA (Uracil(1939)-C(5))-methyltransferase RlmD</fullName>
        <ecNumber evidence="7">2.1.1.190</ecNumber>
    </submittedName>
</protein>
<dbReference type="InterPro" id="IPR029063">
    <property type="entry name" value="SAM-dependent_MTases_sf"/>
</dbReference>
<dbReference type="GO" id="GO:0070041">
    <property type="term" value="F:rRNA (uridine-C5-)-methyltransferase activity"/>
    <property type="evidence" value="ECO:0007669"/>
    <property type="project" value="TreeGrafter"/>
</dbReference>
<dbReference type="CDD" id="cd02440">
    <property type="entry name" value="AdoMet_MTases"/>
    <property type="match status" value="1"/>
</dbReference>
<feature type="domain" description="TRAM" evidence="6">
    <location>
        <begin position="3"/>
        <end position="62"/>
    </location>
</feature>
<feature type="binding site" evidence="4">
    <location>
        <position position="307"/>
    </location>
    <ligand>
        <name>S-adenosyl-L-methionine</name>
        <dbReference type="ChEBI" id="CHEBI:59789"/>
    </ligand>
</feature>
<evidence type="ECO:0000256" key="1">
    <source>
        <dbReference type="ARBA" id="ARBA00022603"/>
    </source>
</evidence>
<dbReference type="AlphaFoldDB" id="A0A9D1NDT2"/>
<dbReference type="PROSITE" id="PS50926">
    <property type="entry name" value="TRAM"/>
    <property type="match status" value="1"/>
</dbReference>
<feature type="binding site" evidence="4">
    <location>
        <position position="380"/>
    </location>
    <ligand>
        <name>S-adenosyl-L-methionine</name>
        <dbReference type="ChEBI" id="CHEBI:59789"/>
    </ligand>
</feature>
<dbReference type="Gene3D" id="2.40.50.1070">
    <property type="match status" value="1"/>
</dbReference>
<dbReference type="EC" id="2.1.1.190" evidence="7"/>
<dbReference type="InterPro" id="IPR012340">
    <property type="entry name" value="NA-bd_OB-fold"/>
</dbReference>
<comment type="caution">
    <text evidence="7">The sequence shown here is derived from an EMBL/GenBank/DDBJ whole genome shotgun (WGS) entry which is preliminary data.</text>
</comment>
<evidence type="ECO:0000256" key="2">
    <source>
        <dbReference type="ARBA" id="ARBA00022679"/>
    </source>
</evidence>
<sequence>MNPPLVGSVHTVTVRDLGSGGEGIAALGEAFTVFVPFALEGETVRIRVNHVRRNLVFADLLSVEVPSPLRVRPVCYRFGKCGGCDLMHLSYDAQLLAKHKALTVTLAKAGITAPVDPVVPSPEPLGYRNKLQLPFGIVEGRTVLGFFQEKTHRVVPIKKCFLHKEWAETLIAVTLEFVKEKGYTVYDERTGKGLLRHLVARMLQGALCVTLVVNGTPPKDLKQLHTALKERFDSVSLWVSVNRNRNNVIFGDPPVPVVYERQTVTEEGIALELHPLSFFQVNDGVRSLLTQAVSRAIPPSAPVIDAYSGVGLLGAVLAKNGHPIVNIEIVPEAIADAEKLYRDNGVAQNATHIAGDAAVELPKVLTELKASAVPPVIVLDPPRKGLDSAVVSTLNALTGSDLIYISCNPATLARDLNLLSAHYTVTRITPFDMFPMTKHVETLVLLCRK</sequence>
<dbReference type="InterPro" id="IPR002792">
    <property type="entry name" value="TRAM_dom"/>
</dbReference>
<proteinExistence type="inferred from homology"/>
<dbReference type="InterPro" id="IPR030390">
    <property type="entry name" value="MeTrfase_TrmA_AS"/>
</dbReference>
<evidence type="ECO:0000313" key="7">
    <source>
        <dbReference type="EMBL" id="HIV00757.1"/>
    </source>
</evidence>
<dbReference type="NCBIfam" id="TIGR00479">
    <property type="entry name" value="rumA"/>
    <property type="match status" value="1"/>
</dbReference>
<accession>A0A9D1NDT2</accession>
<feature type="active site" evidence="5">
    <location>
        <position position="407"/>
    </location>
</feature>
<gene>
    <name evidence="7" type="primary">rlmD</name>
    <name evidence="7" type="ORF">IAB14_06570</name>
</gene>
<dbReference type="Pfam" id="PF01938">
    <property type="entry name" value="TRAM"/>
    <property type="match status" value="1"/>
</dbReference>
<comment type="similarity">
    <text evidence="4">Belongs to the class I-like SAM-binding methyltransferase superfamily. RNA M5U methyltransferase family.</text>
</comment>
<evidence type="ECO:0000256" key="4">
    <source>
        <dbReference type="PROSITE-ProRule" id="PRU01024"/>
    </source>
</evidence>
<evidence type="ECO:0000256" key="5">
    <source>
        <dbReference type="PROSITE-ProRule" id="PRU10015"/>
    </source>
</evidence>
<keyword evidence="3 4" id="KW-0949">S-adenosyl-L-methionine</keyword>
<dbReference type="EMBL" id="DVOH01000053">
    <property type="protein sequence ID" value="HIV00757.1"/>
    <property type="molecule type" value="Genomic_DNA"/>
</dbReference>
<name>A0A9D1NDT2_9FIRM</name>
<dbReference type="InterPro" id="IPR030391">
    <property type="entry name" value="MeTrfase_TrmA_CS"/>
</dbReference>